<evidence type="ECO:0000313" key="11">
    <source>
        <dbReference type="Proteomes" id="UP000295765"/>
    </source>
</evidence>
<dbReference type="InterPro" id="IPR003439">
    <property type="entry name" value="ABC_transporter-like_ATP-bd"/>
</dbReference>
<dbReference type="PANTHER" id="PTHR11384">
    <property type="entry name" value="ATP-BINDING CASSETTE, SUB-FAMILY D MEMBER"/>
    <property type="match status" value="1"/>
</dbReference>
<keyword evidence="10" id="KW-0547">Nucleotide-binding</keyword>
<keyword evidence="3 7" id="KW-0812">Transmembrane</keyword>
<dbReference type="Proteomes" id="UP000295765">
    <property type="component" value="Unassembled WGS sequence"/>
</dbReference>
<reference evidence="10 11" key="1">
    <citation type="submission" date="2019-03" db="EMBL/GenBank/DDBJ databases">
        <title>Genomic Encyclopedia of Type Strains, Phase IV (KMG-IV): sequencing the most valuable type-strain genomes for metagenomic binning, comparative biology and taxonomic classification.</title>
        <authorList>
            <person name="Goeker M."/>
        </authorList>
    </citation>
    <scope>NUCLEOTIDE SEQUENCE [LARGE SCALE GENOMIC DNA]</scope>
    <source>
        <strain evidence="10 11">DSM 25287</strain>
    </source>
</reference>
<feature type="transmembrane region" description="Helical" evidence="7">
    <location>
        <begin position="81"/>
        <end position="105"/>
    </location>
</feature>
<dbReference type="PROSITE" id="PS50929">
    <property type="entry name" value="ABC_TM1F"/>
    <property type="match status" value="1"/>
</dbReference>
<dbReference type="PROSITE" id="PS50893">
    <property type="entry name" value="ABC_TRANSPORTER_2"/>
    <property type="match status" value="1"/>
</dbReference>
<dbReference type="InterPro" id="IPR011527">
    <property type="entry name" value="ABC1_TM_dom"/>
</dbReference>
<dbReference type="InterPro" id="IPR027417">
    <property type="entry name" value="P-loop_NTPase"/>
</dbReference>
<keyword evidence="11" id="KW-1185">Reference proteome</keyword>
<evidence type="ECO:0000256" key="6">
    <source>
        <dbReference type="SAM" id="MobiDB-lite"/>
    </source>
</evidence>
<dbReference type="GO" id="GO:0016887">
    <property type="term" value="F:ATP hydrolysis activity"/>
    <property type="evidence" value="ECO:0007669"/>
    <property type="project" value="InterPro"/>
</dbReference>
<dbReference type="EMBL" id="SLWY01000020">
    <property type="protein sequence ID" value="TCO79268.1"/>
    <property type="molecule type" value="Genomic_DNA"/>
</dbReference>
<keyword evidence="4 7" id="KW-1133">Transmembrane helix</keyword>
<keyword evidence="2" id="KW-0813">Transport</keyword>
<feature type="transmembrane region" description="Helical" evidence="7">
    <location>
        <begin position="41"/>
        <end position="61"/>
    </location>
</feature>
<feature type="domain" description="ABC transporter" evidence="8">
    <location>
        <begin position="380"/>
        <end position="598"/>
    </location>
</feature>
<feature type="transmembrane region" description="Helical" evidence="7">
    <location>
        <begin position="162"/>
        <end position="181"/>
    </location>
</feature>
<evidence type="ECO:0000256" key="7">
    <source>
        <dbReference type="SAM" id="Phobius"/>
    </source>
</evidence>
<dbReference type="SUPFAM" id="SSF52540">
    <property type="entry name" value="P-loop containing nucleoside triphosphate hydrolases"/>
    <property type="match status" value="1"/>
</dbReference>
<dbReference type="InterPro" id="IPR050835">
    <property type="entry name" value="ABC_transporter_sub-D"/>
</dbReference>
<feature type="transmembrane region" description="Helical" evidence="7">
    <location>
        <begin position="201"/>
        <end position="221"/>
    </location>
</feature>
<gene>
    <name evidence="10" type="ORF">EV699_12046</name>
</gene>
<comment type="caution">
    <text evidence="10">The sequence shown here is derived from an EMBL/GenBank/DDBJ whole genome shotgun (WGS) entry which is preliminary data.</text>
</comment>
<evidence type="ECO:0000256" key="2">
    <source>
        <dbReference type="ARBA" id="ARBA00022448"/>
    </source>
</evidence>
<name>A0A4R2L950_9GAMM</name>
<keyword evidence="10" id="KW-0067">ATP-binding</keyword>
<dbReference type="Gene3D" id="1.20.1560.10">
    <property type="entry name" value="ABC transporter type 1, transmembrane domain"/>
    <property type="match status" value="1"/>
</dbReference>
<feature type="region of interest" description="Disordered" evidence="6">
    <location>
        <begin position="576"/>
        <end position="598"/>
    </location>
</feature>
<accession>A0A4R2L950</accession>
<feature type="transmembrane region" description="Helical" evidence="7">
    <location>
        <begin position="12"/>
        <end position="34"/>
    </location>
</feature>
<dbReference type="GO" id="GO:0140359">
    <property type="term" value="F:ABC-type transporter activity"/>
    <property type="evidence" value="ECO:0007669"/>
    <property type="project" value="InterPro"/>
</dbReference>
<dbReference type="RefSeq" id="WP_165904181.1">
    <property type="nucleotide sequence ID" value="NZ_SLWY01000020.1"/>
</dbReference>
<dbReference type="GO" id="GO:0005886">
    <property type="term" value="C:plasma membrane"/>
    <property type="evidence" value="ECO:0007669"/>
    <property type="project" value="UniProtKB-SubCell"/>
</dbReference>
<dbReference type="PANTHER" id="PTHR11384:SF59">
    <property type="entry name" value="LYSOSOMAL COBALAMIN TRANSPORTER ABCD4"/>
    <property type="match status" value="1"/>
</dbReference>
<evidence type="ECO:0000313" key="10">
    <source>
        <dbReference type="EMBL" id="TCO79268.1"/>
    </source>
</evidence>
<dbReference type="Gene3D" id="3.40.50.300">
    <property type="entry name" value="P-loop containing nucleotide triphosphate hydrolases"/>
    <property type="match status" value="1"/>
</dbReference>
<organism evidence="10 11">
    <name type="scientific">Plasticicumulans lactativorans</name>
    <dbReference type="NCBI Taxonomy" id="1133106"/>
    <lineage>
        <taxon>Bacteria</taxon>
        <taxon>Pseudomonadati</taxon>
        <taxon>Pseudomonadota</taxon>
        <taxon>Gammaproteobacteria</taxon>
        <taxon>Candidatus Competibacteraceae</taxon>
        <taxon>Plasticicumulans</taxon>
    </lineage>
</organism>
<comment type="subcellular location">
    <subcellularLocation>
        <location evidence="1">Cell membrane</location>
        <topology evidence="1">Multi-pass membrane protein</topology>
    </subcellularLocation>
</comment>
<evidence type="ECO:0000256" key="4">
    <source>
        <dbReference type="ARBA" id="ARBA00022989"/>
    </source>
</evidence>
<dbReference type="AlphaFoldDB" id="A0A4R2L950"/>
<dbReference type="SUPFAM" id="SSF90123">
    <property type="entry name" value="ABC transporter transmembrane region"/>
    <property type="match status" value="1"/>
</dbReference>
<dbReference type="Pfam" id="PF06472">
    <property type="entry name" value="ABC_membrane_2"/>
    <property type="match status" value="1"/>
</dbReference>
<feature type="domain" description="ABC transmembrane type-1" evidence="9">
    <location>
        <begin position="42"/>
        <end position="345"/>
    </location>
</feature>
<protein>
    <submittedName>
        <fullName evidence="10">Putative ATP-binding cassette transporter</fullName>
    </submittedName>
</protein>
<dbReference type="InterPro" id="IPR036640">
    <property type="entry name" value="ABC1_TM_sf"/>
</dbReference>
<evidence type="ECO:0000259" key="9">
    <source>
        <dbReference type="PROSITE" id="PS50929"/>
    </source>
</evidence>
<keyword evidence="5 7" id="KW-0472">Membrane</keyword>
<evidence type="ECO:0000256" key="3">
    <source>
        <dbReference type="ARBA" id="ARBA00022692"/>
    </source>
</evidence>
<evidence type="ECO:0000256" key="5">
    <source>
        <dbReference type="ARBA" id="ARBA00023136"/>
    </source>
</evidence>
<dbReference type="GO" id="GO:0005524">
    <property type="term" value="F:ATP binding"/>
    <property type="evidence" value="ECO:0007669"/>
    <property type="project" value="UniProtKB-KW"/>
</dbReference>
<evidence type="ECO:0000256" key="1">
    <source>
        <dbReference type="ARBA" id="ARBA00004651"/>
    </source>
</evidence>
<evidence type="ECO:0000259" key="8">
    <source>
        <dbReference type="PROSITE" id="PS50893"/>
    </source>
</evidence>
<proteinExistence type="predicted"/>
<sequence>MDQQQGSGGGVIGLWVGWMRFYRAFWALAGAYWSAPARWQVWGLLAALVLLTVGQVSIPLLLNVWNKYLFDALEVHAIQRFLWLVGALGLITLYNMAVVSLHLTVKRRLQVGWRSWLTERLLGEWMSPGHHDRVRDLQSEQDNPDGRIAEDVRIATEYAIDLAHSAFYCLLLLASFIQVLWVLSGPADLAFDGFALHLPGHLVWIALAYAGVGTLVGLWLGQPLIRAAEWRQSQEANFRFGLVHARETSLEIAIARTEPEERGRLRGLYRHAVAAWDRQTTALRNLFLFSASWSVLSQGFPFLAAAPRYLARDITLGGMMQAAQALQQTIAALAWPIDNVPRLAEWRASVERVLSLHAALTRLPAPKAAIAVAPGSTPQLAFRDVTVAEPGGAVLLDRFSTEIGPGERVLLVGDPTTAETLVKVVSGVWPWGCGRVELPEGASIFLMPQRPYLPRGSLREAIACPPVAPPADEFALHEAMHQVGLAHLIPRLDERRAWEHTLTPAERQRVGFARLLLQRPHWIFIHHALDALDPAGKAQMLALLARRFPDATVVTIGDDGLLTDFYGRRLVLPPGLTRPANGAAPPPAPNGQRPNGAR</sequence>